<feature type="compositionally biased region" description="Low complexity" evidence="1">
    <location>
        <begin position="37"/>
        <end position="49"/>
    </location>
</feature>
<dbReference type="EMBL" id="CP158357">
    <property type="protein sequence ID" value="XBX77443.1"/>
    <property type="molecule type" value="Genomic_DNA"/>
</dbReference>
<protein>
    <submittedName>
        <fullName evidence="2">Uncharacterized protein</fullName>
    </submittedName>
</protein>
<evidence type="ECO:0000256" key="1">
    <source>
        <dbReference type="SAM" id="MobiDB-lite"/>
    </source>
</evidence>
<accession>A0AAU7VSP4</accession>
<evidence type="ECO:0000313" key="2">
    <source>
        <dbReference type="EMBL" id="XBX77443.1"/>
    </source>
</evidence>
<proteinExistence type="predicted"/>
<feature type="region of interest" description="Disordered" evidence="1">
    <location>
        <begin position="37"/>
        <end position="68"/>
    </location>
</feature>
<name>A0AAU7VSP4_9MICO</name>
<reference evidence="2" key="1">
    <citation type="submission" date="2024-06" db="EMBL/GenBank/DDBJ databases">
        <title>Draft genome sequence of Microbacterium sp. strain A8/3-1, isolated from Oxytropis tragacanthoides Fisch. ex DC. Root nodules in the Altai region of Russia.</title>
        <authorList>
            <person name="Sazanova A."/>
            <person name="Guro P."/>
            <person name="Kuznetsova I."/>
            <person name="Belimov A."/>
            <person name="Safronova V."/>
        </authorList>
    </citation>
    <scope>NUCLEOTIDE SEQUENCE</scope>
    <source>
        <strain evidence="2">A8/3-1</strain>
    </source>
</reference>
<sequence>MTRTSQISPLLRLAAAAVVVTAVLPLSGCLFAQIPTGGPSESAPSGGPEATDEPAEEPAGGSTLTFDEGQELSSSAYIEWGDGFLADDDWKSVTPDDGNGGWTYGTLDDTCTAQFWQGRTSDVPVVDGDDSASSDAILGVLLQTPTADITPVATTGEFSYLVGGAGGVETRQVVGTDGDRTWTMAARAFTATGVGLYVIVDCTGGIGAEATMDLVNEANAVVVTP</sequence>
<dbReference type="RefSeq" id="WP_350350925.1">
    <property type="nucleotide sequence ID" value="NZ_CP158357.1"/>
</dbReference>
<gene>
    <name evidence="2" type="ORF">ABS642_16230</name>
</gene>
<dbReference type="AlphaFoldDB" id="A0AAU7VSP4"/>
<organism evidence="2">
    <name type="scientific">Microbacterium sp. A8/3-1</name>
    <dbReference type="NCBI Taxonomy" id="3160749"/>
    <lineage>
        <taxon>Bacteria</taxon>
        <taxon>Bacillati</taxon>
        <taxon>Actinomycetota</taxon>
        <taxon>Actinomycetes</taxon>
        <taxon>Micrococcales</taxon>
        <taxon>Microbacteriaceae</taxon>
        <taxon>Microbacterium</taxon>
    </lineage>
</organism>